<reference evidence="1" key="1">
    <citation type="submission" date="2014-12" db="EMBL/GenBank/DDBJ databases">
        <title>Insight into the proteome of Arion vulgaris.</title>
        <authorList>
            <person name="Aradska J."/>
            <person name="Bulat T."/>
            <person name="Smidak R."/>
            <person name="Sarate P."/>
            <person name="Gangsoo J."/>
            <person name="Sialana F."/>
            <person name="Bilban M."/>
            <person name="Lubec G."/>
        </authorList>
    </citation>
    <scope>NUCLEOTIDE SEQUENCE</scope>
    <source>
        <tissue evidence="1">Skin</tissue>
    </source>
</reference>
<feature type="non-terminal residue" evidence="1">
    <location>
        <position position="62"/>
    </location>
</feature>
<name>A0A0B7AAV4_9EUPU</name>
<evidence type="ECO:0000313" key="1">
    <source>
        <dbReference type="EMBL" id="CEK77156.1"/>
    </source>
</evidence>
<dbReference type="AlphaFoldDB" id="A0A0B7AAV4"/>
<protein>
    <submittedName>
        <fullName evidence="1">Uncharacterized protein</fullName>
    </submittedName>
</protein>
<accession>A0A0B7AAV4</accession>
<sequence>MLCHTVMDAQAGLVPGPLPRKGTTPSTELQKRGKFIQETKLNISTISNARKKVSLHNVCPFQ</sequence>
<gene>
    <name evidence="1" type="primary">ORF103233</name>
</gene>
<proteinExistence type="predicted"/>
<dbReference type="EMBL" id="HACG01030291">
    <property type="protein sequence ID" value="CEK77156.1"/>
    <property type="molecule type" value="Transcribed_RNA"/>
</dbReference>
<organism evidence="1">
    <name type="scientific">Arion vulgaris</name>
    <dbReference type="NCBI Taxonomy" id="1028688"/>
    <lineage>
        <taxon>Eukaryota</taxon>
        <taxon>Metazoa</taxon>
        <taxon>Spiralia</taxon>
        <taxon>Lophotrochozoa</taxon>
        <taxon>Mollusca</taxon>
        <taxon>Gastropoda</taxon>
        <taxon>Heterobranchia</taxon>
        <taxon>Euthyneura</taxon>
        <taxon>Panpulmonata</taxon>
        <taxon>Eupulmonata</taxon>
        <taxon>Stylommatophora</taxon>
        <taxon>Helicina</taxon>
        <taxon>Arionoidea</taxon>
        <taxon>Arionidae</taxon>
        <taxon>Arion</taxon>
    </lineage>
</organism>